<keyword evidence="1" id="KW-0812">Transmembrane</keyword>
<protein>
    <submittedName>
        <fullName evidence="2">Uncharacterized protein</fullName>
    </submittedName>
</protein>
<evidence type="ECO:0000313" key="3">
    <source>
        <dbReference type="Proteomes" id="UP000664628"/>
    </source>
</evidence>
<keyword evidence="1" id="KW-0472">Membrane</keyword>
<organism evidence="2 3">
    <name type="scientific">Fibrella forsythiae</name>
    <dbReference type="NCBI Taxonomy" id="2817061"/>
    <lineage>
        <taxon>Bacteria</taxon>
        <taxon>Pseudomonadati</taxon>
        <taxon>Bacteroidota</taxon>
        <taxon>Cytophagia</taxon>
        <taxon>Cytophagales</taxon>
        <taxon>Spirosomataceae</taxon>
        <taxon>Fibrella</taxon>
    </lineage>
</organism>
<dbReference type="EMBL" id="JAFMYW010000005">
    <property type="protein sequence ID" value="MBO0950360.1"/>
    <property type="molecule type" value="Genomic_DNA"/>
</dbReference>
<proteinExistence type="predicted"/>
<accession>A0ABS3JK39</accession>
<reference evidence="2 3" key="1">
    <citation type="submission" date="2021-03" db="EMBL/GenBank/DDBJ databases">
        <title>Fibrella sp. HMF5405 genome sequencing and assembly.</title>
        <authorList>
            <person name="Kang H."/>
            <person name="Kim H."/>
            <person name="Bae S."/>
            <person name="Joh K."/>
        </authorList>
    </citation>
    <scope>NUCLEOTIDE SEQUENCE [LARGE SCALE GENOMIC DNA]</scope>
    <source>
        <strain evidence="2 3">HMF5405</strain>
    </source>
</reference>
<dbReference type="RefSeq" id="WP_207330316.1">
    <property type="nucleotide sequence ID" value="NZ_JAFMYW010000005.1"/>
</dbReference>
<gene>
    <name evidence="2" type="ORF">J2I46_17325</name>
</gene>
<name>A0ABS3JK39_9BACT</name>
<dbReference type="Proteomes" id="UP000664628">
    <property type="component" value="Unassembled WGS sequence"/>
</dbReference>
<keyword evidence="1" id="KW-1133">Transmembrane helix</keyword>
<sequence>MICLGKQPHVKTDKKKVEPTVAHLRAYELFKADFEKRHPGGLVFSELEYKGSTTYANPHRHSIRVGNQQHDRLLDALGDDFRRWLNPGDFRKPDGIGINAQGTVGELLEVTTRGNKEGAITQMRDKLSTLEGINRTHDLRVYWKPTSWRPANTERELYYPVKPWPDELIRYVCFNPTYRDTTQPGIVLYEMHAIPKSSLRSVPAAIPQPIREPLQTAYKRPEFKLVSAAIWAERFLTTYPTTKPILQGLAFMMGAGALVVAILLAFDPIPGDEVAAAYAAMALIRLARR</sequence>
<comment type="caution">
    <text evidence="2">The sequence shown here is derived from an EMBL/GenBank/DDBJ whole genome shotgun (WGS) entry which is preliminary data.</text>
</comment>
<keyword evidence="3" id="KW-1185">Reference proteome</keyword>
<evidence type="ECO:0000313" key="2">
    <source>
        <dbReference type="EMBL" id="MBO0950360.1"/>
    </source>
</evidence>
<feature type="transmembrane region" description="Helical" evidence="1">
    <location>
        <begin position="245"/>
        <end position="266"/>
    </location>
</feature>
<evidence type="ECO:0000256" key="1">
    <source>
        <dbReference type="SAM" id="Phobius"/>
    </source>
</evidence>